<evidence type="ECO:0000313" key="1">
    <source>
        <dbReference type="EMBL" id="GJT64248.1"/>
    </source>
</evidence>
<keyword evidence="2" id="KW-1185">Reference proteome</keyword>
<evidence type="ECO:0000313" key="2">
    <source>
        <dbReference type="Proteomes" id="UP001151760"/>
    </source>
</evidence>
<proteinExistence type="predicted"/>
<organism evidence="1 2">
    <name type="scientific">Tanacetum coccineum</name>
    <dbReference type="NCBI Taxonomy" id="301880"/>
    <lineage>
        <taxon>Eukaryota</taxon>
        <taxon>Viridiplantae</taxon>
        <taxon>Streptophyta</taxon>
        <taxon>Embryophyta</taxon>
        <taxon>Tracheophyta</taxon>
        <taxon>Spermatophyta</taxon>
        <taxon>Magnoliopsida</taxon>
        <taxon>eudicotyledons</taxon>
        <taxon>Gunneridae</taxon>
        <taxon>Pentapetalae</taxon>
        <taxon>asterids</taxon>
        <taxon>campanulids</taxon>
        <taxon>Asterales</taxon>
        <taxon>Asteraceae</taxon>
        <taxon>Asteroideae</taxon>
        <taxon>Anthemideae</taxon>
        <taxon>Anthemidinae</taxon>
        <taxon>Tanacetum</taxon>
    </lineage>
</organism>
<dbReference type="Proteomes" id="UP001151760">
    <property type="component" value="Unassembled WGS sequence"/>
</dbReference>
<reference evidence="1" key="1">
    <citation type="journal article" date="2022" name="Int. J. Mol. Sci.">
        <title>Draft Genome of Tanacetum Coccineum: Genomic Comparison of Closely Related Tanacetum-Family Plants.</title>
        <authorList>
            <person name="Yamashiro T."/>
            <person name="Shiraishi A."/>
            <person name="Nakayama K."/>
            <person name="Satake H."/>
        </authorList>
    </citation>
    <scope>NUCLEOTIDE SEQUENCE</scope>
</reference>
<reference evidence="1" key="2">
    <citation type="submission" date="2022-01" db="EMBL/GenBank/DDBJ databases">
        <authorList>
            <person name="Yamashiro T."/>
            <person name="Shiraishi A."/>
            <person name="Satake H."/>
            <person name="Nakayama K."/>
        </authorList>
    </citation>
    <scope>NUCLEOTIDE SEQUENCE</scope>
</reference>
<accession>A0ABQ5FMY4</accession>
<name>A0ABQ5FMY4_9ASTR</name>
<protein>
    <submittedName>
        <fullName evidence="1">Uncharacterized protein</fullName>
    </submittedName>
</protein>
<dbReference type="EMBL" id="BQNB010017527">
    <property type="protein sequence ID" value="GJT64248.1"/>
    <property type="molecule type" value="Genomic_DNA"/>
</dbReference>
<comment type="caution">
    <text evidence="1">The sequence shown here is derived from an EMBL/GenBank/DDBJ whole genome shotgun (WGS) entry which is preliminary data.</text>
</comment>
<gene>
    <name evidence="1" type="ORF">Tco_1015728</name>
</gene>
<sequence>MDINKRTDTLEPEEIGVVRLQLLGKDRVIFRSNGILGVSFSDRLAGYGWVWPVMTGYGRDRPVMAGSWPVMAGYDWIWLGLAVSCPGLVRVGPIMVESWPDMAGSARYAFTSLIILNEDVEKSSLADQDDVGSKTFDSGNH</sequence>